<protein>
    <recommendedName>
        <fullName evidence="1">C-methyltransferase domain-containing protein</fullName>
    </recommendedName>
</protein>
<reference evidence="2" key="1">
    <citation type="submission" date="2018-05" db="EMBL/GenBank/DDBJ databases">
        <authorList>
            <person name="Lanie J.A."/>
            <person name="Ng W.-L."/>
            <person name="Kazmierczak K.M."/>
            <person name="Andrzejewski T.M."/>
            <person name="Davidsen T.M."/>
            <person name="Wayne K.J."/>
            <person name="Tettelin H."/>
            <person name="Glass J.I."/>
            <person name="Rusch D."/>
            <person name="Podicherti R."/>
            <person name="Tsui H.-C.T."/>
            <person name="Winkler M.E."/>
        </authorList>
    </citation>
    <scope>NUCLEOTIDE SEQUENCE</scope>
</reference>
<accession>A0A382SUK8</accession>
<gene>
    <name evidence="2" type="ORF">METZ01_LOCUS365465</name>
</gene>
<feature type="domain" description="C-methyltransferase" evidence="1">
    <location>
        <begin position="183"/>
        <end position="259"/>
    </location>
</feature>
<dbReference type="AlphaFoldDB" id="A0A382SUK8"/>
<dbReference type="InterPro" id="IPR029063">
    <property type="entry name" value="SAM-dependent_MTases_sf"/>
</dbReference>
<evidence type="ECO:0000313" key="2">
    <source>
        <dbReference type="EMBL" id="SVD12611.1"/>
    </source>
</evidence>
<dbReference type="SUPFAM" id="SSF53335">
    <property type="entry name" value="S-adenosyl-L-methionine-dependent methyltransferases"/>
    <property type="match status" value="1"/>
</dbReference>
<dbReference type="EMBL" id="UINC01131106">
    <property type="protein sequence ID" value="SVD12611.1"/>
    <property type="molecule type" value="Genomic_DNA"/>
</dbReference>
<evidence type="ECO:0000259" key="1">
    <source>
        <dbReference type="Pfam" id="PF08484"/>
    </source>
</evidence>
<feature type="non-terminal residue" evidence="2">
    <location>
        <position position="1"/>
    </location>
</feature>
<dbReference type="Pfam" id="PF13489">
    <property type="entry name" value="Methyltransf_23"/>
    <property type="match status" value="1"/>
</dbReference>
<dbReference type="CDD" id="cd02440">
    <property type="entry name" value="AdoMet_MTases"/>
    <property type="match status" value="1"/>
</dbReference>
<dbReference type="PANTHER" id="PTHR43861">
    <property type="entry name" value="TRANS-ACONITATE 2-METHYLTRANSFERASE-RELATED"/>
    <property type="match status" value="1"/>
</dbReference>
<name>A0A382SUK8_9ZZZZ</name>
<organism evidence="2">
    <name type="scientific">marine metagenome</name>
    <dbReference type="NCBI Taxonomy" id="408172"/>
    <lineage>
        <taxon>unclassified sequences</taxon>
        <taxon>metagenomes</taxon>
        <taxon>ecological metagenomes</taxon>
    </lineage>
</organism>
<dbReference type="InterPro" id="IPR013691">
    <property type="entry name" value="MeTrfase_14"/>
</dbReference>
<dbReference type="Pfam" id="PF08484">
    <property type="entry name" value="Methyltransf_14"/>
    <property type="match status" value="1"/>
</dbReference>
<proteinExistence type="predicted"/>
<dbReference type="Gene3D" id="3.40.50.720">
    <property type="entry name" value="NAD(P)-binding Rossmann-like Domain"/>
    <property type="match status" value="1"/>
</dbReference>
<dbReference type="Gene3D" id="3.40.50.150">
    <property type="entry name" value="Vaccinia Virus protein VP39"/>
    <property type="match status" value="1"/>
</dbReference>
<sequence>EGKKVVEIGCGRGEYLQILAGCDVDASGIEYGLDSVSFAREIGLDVTQMFIETGGEIIPDGPFEGFLLLNFLEHLPDPSSVLAGIHKNLRDGGIGLVEVPNFDMIVEKSLFTEFVADHLFYFSRDTLSTTLTRNGFNLIACDESWHGYTISAVVQKREPINFSKADDLRKQMCMEFESFLNQYPNKQVAIWGAGHQAFAVMSLANLKDKICYVVDSALFKQDHFTPGTHIPIVSPERFFDKPACAIVVIAGSYTSEVVDIIKGKYLDNVDIAILENYKLEVVSGKV</sequence>